<name>A0A512AWF5_9BACT</name>
<evidence type="ECO:0000256" key="5">
    <source>
        <dbReference type="ARBA" id="ARBA00023136"/>
    </source>
</evidence>
<evidence type="ECO:0000259" key="7">
    <source>
        <dbReference type="Pfam" id="PF00535"/>
    </source>
</evidence>
<dbReference type="GO" id="GO:0016757">
    <property type="term" value="F:glycosyltransferase activity"/>
    <property type="evidence" value="ECO:0007669"/>
    <property type="project" value="UniProtKB-KW"/>
</dbReference>
<keyword evidence="3" id="KW-0328">Glycosyltransferase</keyword>
<keyword evidence="2" id="KW-1003">Cell membrane</keyword>
<dbReference type="Proteomes" id="UP000321532">
    <property type="component" value="Unassembled WGS sequence"/>
</dbReference>
<keyword evidence="9" id="KW-1185">Reference proteome</keyword>
<gene>
    <name evidence="8" type="ORF">AAE02nite_17150</name>
</gene>
<dbReference type="PANTHER" id="PTHR43646">
    <property type="entry name" value="GLYCOSYLTRANSFERASE"/>
    <property type="match status" value="1"/>
</dbReference>
<accession>A0A512AWF5</accession>
<dbReference type="GO" id="GO:0005886">
    <property type="term" value="C:plasma membrane"/>
    <property type="evidence" value="ECO:0007669"/>
    <property type="project" value="UniProtKB-SubCell"/>
</dbReference>
<evidence type="ECO:0000256" key="6">
    <source>
        <dbReference type="SAM" id="Phobius"/>
    </source>
</evidence>
<keyword evidence="4 8" id="KW-0808">Transferase</keyword>
<dbReference type="SUPFAM" id="SSF53448">
    <property type="entry name" value="Nucleotide-diphospho-sugar transferases"/>
    <property type="match status" value="1"/>
</dbReference>
<dbReference type="AlphaFoldDB" id="A0A512AWF5"/>
<keyword evidence="6" id="KW-1133">Transmembrane helix</keyword>
<organism evidence="8 9">
    <name type="scientific">Adhaeribacter aerolatus</name>
    <dbReference type="NCBI Taxonomy" id="670289"/>
    <lineage>
        <taxon>Bacteria</taxon>
        <taxon>Pseudomonadati</taxon>
        <taxon>Bacteroidota</taxon>
        <taxon>Cytophagia</taxon>
        <taxon>Cytophagales</taxon>
        <taxon>Hymenobacteraceae</taxon>
        <taxon>Adhaeribacter</taxon>
    </lineage>
</organism>
<dbReference type="PANTHER" id="PTHR43646:SF2">
    <property type="entry name" value="GLYCOSYLTRANSFERASE 2-LIKE DOMAIN-CONTAINING PROTEIN"/>
    <property type="match status" value="1"/>
</dbReference>
<keyword evidence="5 6" id="KW-0472">Membrane</keyword>
<feature type="transmembrane region" description="Helical" evidence="6">
    <location>
        <begin position="322"/>
        <end position="345"/>
    </location>
</feature>
<sequence>MLRRLWAWEHMEPVNIPPDYLPETKISVIIPIRNEGPQIAQLLQDLNAQTYPPHLFEVLVINDHSDDDSLAVVNSLLHQVAYPLRCLSLAEQTGKKAAVALGVTAATGELLAFTDGDCRVQPAWLACLAYYYTSQQAKFISGPVLYEPTPTLFEKIQLVEFASLIGTGGSSIALGQPNMCNGANLAYPKSVFAEVNGFSGNEHLPSGDDEFLMHKVHQRYPGSVCFIKAAGATVFTRARPTLAEFFAQRVRWASKWSAYQSWRVKLLALLVFGVNFLLFLGMILVVAGKFSVGLLVVALTIKIMIDFSFLKAVLRFFNKLNYLYIIIPLQIIYVPYVVITALVALRGSYSWKGRKIKP</sequence>
<dbReference type="Gene3D" id="3.90.550.10">
    <property type="entry name" value="Spore Coat Polysaccharide Biosynthesis Protein SpsA, Chain A"/>
    <property type="match status" value="1"/>
</dbReference>
<feature type="transmembrane region" description="Helical" evidence="6">
    <location>
        <begin position="292"/>
        <end position="310"/>
    </location>
</feature>
<evidence type="ECO:0000256" key="1">
    <source>
        <dbReference type="ARBA" id="ARBA00004236"/>
    </source>
</evidence>
<evidence type="ECO:0000256" key="4">
    <source>
        <dbReference type="ARBA" id="ARBA00022679"/>
    </source>
</evidence>
<dbReference type="InterPro" id="IPR001173">
    <property type="entry name" value="Glyco_trans_2-like"/>
</dbReference>
<comment type="caution">
    <text evidence="8">The sequence shown here is derived from an EMBL/GenBank/DDBJ whole genome shotgun (WGS) entry which is preliminary data.</text>
</comment>
<dbReference type="InterPro" id="IPR029044">
    <property type="entry name" value="Nucleotide-diphossugar_trans"/>
</dbReference>
<dbReference type="Pfam" id="PF00535">
    <property type="entry name" value="Glycos_transf_2"/>
    <property type="match status" value="1"/>
</dbReference>
<protein>
    <submittedName>
        <fullName evidence="8">Glycosyl transferase</fullName>
    </submittedName>
</protein>
<reference evidence="8 9" key="1">
    <citation type="submission" date="2019-07" db="EMBL/GenBank/DDBJ databases">
        <title>Whole genome shotgun sequence of Adhaeribacter aerolatus NBRC 106133.</title>
        <authorList>
            <person name="Hosoyama A."/>
            <person name="Uohara A."/>
            <person name="Ohji S."/>
            <person name="Ichikawa N."/>
        </authorList>
    </citation>
    <scope>NUCLEOTIDE SEQUENCE [LARGE SCALE GENOMIC DNA]</scope>
    <source>
        <strain evidence="8 9">NBRC 106133</strain>
    </source>
</reference>
<evidence type="ECO:0000313" key="8">
    <source>
        <dbReference type="EMBL" id="GEO04051.1"/>
    </source>
</evidence>
<dbReference type="EMBL" id="BJYS01000010">
    <property type="protein sequence ID" value="GEO04051.1"/>
    <property type="molecule type" value="Genomic_DNA"/>
</dbReference>
<feature type="domain" description="Glycosyltransferase 2-like" evidence="7">
    <location>
        <begin position="27"/>
        <end position="154"/>
    </location>
</feature>
<feature type="transmembrane region" description="Helical" evidence="6">
    <location>
        <begin position="266"/>
        <end position="286"/>
    </location>
</feature>
<evidence type="ECO:0000256" key="3">
    <source>
        <dbReference type="ARBA" id="ARBA00022676"/>
    </source>
</evidence>
<evidence type="ECO:0000256" key="2">
    <source>
        <dbReference type="ARBA" id="ARBA00022475"/>
    </source>
</evidence>
<keyword evidence="6" id="KW-0812">Transmembrane</keyword>
<proteinExistence type="predicted"/>
<comment type="subcellular location">
    <subcellularLocation>
        <location evidence="1">Cell membrane</location>
    </subcellularLocation>
</comment>
<evidence type="ECO:0000313" key="9">
    <source>
        <dbReference type="Proteomes" id="UP000321532"/>
    </source>
</evidence>